<dbReference type="SUPFAM" id="SSF54060">
    <property type="entry name" value="His-Me finger endonucleases"/>
    <property type="match status" value="1"/>
</dbReference>
<evidence type="ECO:0000256" key="6">
    <source>
        <dbReference type="ARBA" id="ARBA00023022"/>
    </source>
</evidence>
<sequence length="270" mass="29848">GDSALYTEDELRGMATARTRVRLHIEQQPDGKLRGYAFNTERLGQWEQVPVVQFQPQGDRMVADVGGIGLIWTPATDPNDKGRIPTLEQAPNTPAILVFPWVEKAGETFVNPVLPDDYRDAIVVFPADSGVPPLYVVMNVRLDPGVVTGQGEVVTGIWLEQASRELGAPIPAQIADRLRGKAFASFDAFRAEFWRAVADDFELSSQFSNVNRRRMRGGSSPFVIPEEAVGGRISFELHHVDPVAQGGPVYDLDNLRVNTPRNHIELHQKG</sequence>
<keyword evidence="10" id="KW-1185">Reference proteome</keyword>
<protein>
    <submittedName>
        <fullName evidence="9">S-type Pyocin</fullName>
    </submittedName>
</protein>
<dbReference type="GO" id="GO:0005102">
    <property type="term" value="F:signaling receptor binding"/>
    <property type="evidence" value="ECO:0007669"/>
    <property type="project" value="InterPro"/>
</dbReference>
<dbReference type="GO" id="GO:0019835">
    <property type="term" value="P:cytolysis"/>
    <property type="evidence" value="ECO:0007669"/>
    <property type="project" value="InterPro"/>
</dbReference>
<name>A0A1G9NN07_9PSED</name>
<evidence type="ECO:0000256" key="3">
    <source>
        <dbReference type="ARBA" id="ARBA00022722"/>
    </source>
</evidence>
<evidence type="ECO:0000313" key="9">
    <source>
        <dbReference type="EMBL" id="SDL87427.1"/>
    </source>
</evidence>
<keyword evidence="5" id="KW-0378">Hydrolase</keyword>
<dbReference type="Pfam" id="PF06958">
    <property type="entry name" value="Pyocin_S"/>
    <property type="match status" value="1"/>
</dbReference>
<keyword evidence="3" id="KW-0540">Nuclease</keyword>
<evidence type="ECO:0000313" key="10">
    <source>
        <dbReference type="Proteomes" id="UP000198706"/>
    </source>
</evidence>
<dbReference type="GO" id="GO:0004519">
    <property type="term" value="F:endonuclease activity"/>
    <property type="evidence" value="ECO:0007669"/>
    <property type="project" value="UniProtKB-KW"/>
</dbReference>
<evidence type="ECO:0000256" key="2">
    <source>
        <dbReference type="ARBA" id="ARBA00022529"/>
    </source>
</evidence>
<keyword evidence="2" id="KW-0929">Antimicrobial</keyword>
<dbReference type="Proteomes" id="UP000198706">
    <property type="component" value="Unassembled WGS sequence"/>
</dbReference>
<dbReference type="InterPro" id="IPR003060">
    <property type="entry name" value="Pyocin_killer"/>
</dbReference>
<feature type="non-terminal residue" evidence="9">
    <location>
        <position position="1"/>
    </location>
</feature>
<keyword evidence="4" id="KW-0255">Endonuclease</keyword>
<dbReference type="RefSeq" id="WP_170837231.1">
    <property type="nucleotide sequence ID" value="NZ_FNFD01000033.1"/>
</dbReference>
<dbReference type="InterPro" id="IPR037146">
    <property type="entry name" value="Colicin/pyocin_DNase_dom_sf"/>
</dbReference>
<dbReference type="PRINTS" id="PR01300">
    <property type="entry name" value="PYOCINKILLER"/>
</dbReference>
<evidence type="ECO:0000259" key="8">
    <source>
        <dbReference type="Pfam" id="PF06958"/>
    </source>
</evidence>
<dbReference type="AlphaFoldDB" id="A0A1G9NN07"/>
<dbReference type="Pfam" id="PF21431">
    <property type="entry name" value="Col-Pyo_DNase"/>
    <property type="match status" value="1"/>
</dbReference>
<keyword evidence="7" id="KW-0078">Bacteriocin</keyword>
<evidence type="ECO:0000256" key="1">
    <source>
        <dbReference type="ARBA" id="ARBA00006811"/>
    </source>
</evidence>
<dbReference type="InterPro" id="IPR003615">
    <property type="entry name" value="HNH_nuc"/>
</dbReference>
<feature type="domain" description="Pyosin/cloacin translocation" evidence="8">
    <location>
        <begin position="8"/>
        <end position="137"/>
    </location>
</feature>
<dbReference type="STRING" id="137658.SAMN05216186_13340"/>
<dbReference type="InterPro" id="IPR016128">
    <property type="entry name" value="Pyosin/cloacin_T_dom"/>
</dbReference>
<proteinExistence type="inferred from homology"/>
<accession>A0A1G9NN07</accession>
<dbReference type="SUPFAM" id="SSF69369">
    <property type="entry name" value="Cloacin translocation domain"/>
    <property type="match status" value="1"/>
</dbReference>
<gene>
    <name evidence="9" type="ORF">SAMN05216186_13340</name>
</gene>
<dbReference type="InterPro" id="IPR044925">
    <property type="entry name" value="His-Me_finger_sf"/>
</dbReference>
<evidence type="ECO:0000256" key="5">
    <source>
        <dbReference type="ARBA" id="ARBA00022801"/>
    </source>
</evidence>
<dbReference type="Gene3D" id="3.90.540.10">
    <property type="entry name" value="Colicin/pyocin, DNase domain"/>
    <property type="match status" value="1"/>
</dbReference>
<dbReference type="GO" id="GO:0016787">
    <property type="term" value="F:hydrolase activity"/>
    <property type="evidence" value="ECO:0007669"/>
    <property type="project" value="UniProtKB-KW"/>
</dbReference>
<dbReference type="GO" id="GO:0031640">
    <property type="term" value="P:killing of cells of another organism"/>
    <property type="evidence" value="ECO:0007669"/>
    <property type="project" value="UniProtKB-KW"/>
</dbReference>
<dbReference type="EMBL" id="FNFD01000033">
    <property type="protein sequence ID" value="SDL87427.1"/>
    <property type="molecule type" value="Genomic_DNA"/>
</dbReference>
<dbReference type="GO" id="GO:0042742">
    <property type="term" value="P:defense response to bacterium"/>
    <property type="evidence" value="ECO:0007669"/>
    <property type="project" value="UniProtKB-KW"/>
</dbReference>
<keyword evidence="6" id="KW-0044">Antibiotic</keyword>
<evidence type="ECO:0000256" key="7">
    <source>
        <dbReference type="ARBA" id="ARBA00023048"/>
    </source>
</evidence>
<comment type="similarity">
    <text evidence="1">Belongs to the colicin/pyosin nuclease family.</text>
</comment>
<organism evidence="9 10">
    <name type="scientific">Pseudomonas indica</name>
    <dbReference type="NCBI Taxonomy" id="137658"/>
    <lineage>
        <taxon>Bacteria</taxon>
        <taxon>Pseudomonadati</taxon>
        <taxon>Pseudomonadota</taxon>
        <taxon>Gammaproteobacteria</taxon>
        <taxon>Pseudomonadales</taxon>
        <taxon>Pseudomonadaceae</taxon>
        <taxon>Pseudomonas</taxon>
    </lineage>
</organism>
<dbReference type="InterPro" id="IPR036302">
    <property type="entry name" value="Pyosin/cloacin_T_dom_sf"/>
</dbReference>
<evidence type="ECO:0000256" key="4">
    <source>
        <dbReference type="ARBA" id="ARBA00022759"/>
    </source>
</evidence>
<reference evidence="9 10" key="1">
    <citation type="submission" date="2016-10" db="EMBL/GenBank/DDBJ databases">
        <authorList>
            <person name="de Groot N.N."/>
        </authorList>
    </citation>
    <scope>NUCLEOTIDE SEQUENCE [LARGE SCALE GENOMIC DNA]</scope>
    <source>
        <strain evidence="9 10">JCM 21544</strain>
    </source>
</reference>
<dbReference type="CDD" id="cd00085">
    <property type="entry name" value="HNHc"/>
    <property type="match status" value="1"/>
</dbReference>